<feature type="compositionally biased region" description="Pro residues" evidence="1">
    <location>
        <begin position="176"/>
        <end position="189"/>
    </location>
</feature>
<feature type="compositionally biased region" description="Basic and acidic residues" evidence="1">
    <location>
        <begin position="474"/>
        <end position="483"/>
    </location>
</feature>
<feature type="compositionally biased region" description="Low complexity" evidence="1">
    <location>
        <begin position="499"/>
        <end position="513"/>
    </location>
</feature>
<dbReference type="AlphaFoldDB" id="A0A1B6L2A1"/>
<feature type="compositionally biased region" description="Polar residues" evidence="1">
    <location>
        <begin position="90"/>
        <end position="108"/>
    </location>
</feature>
<feature type="compositionally biased region" description="Basic residues" evidence="1">
    <location>
        <begin position="574"/>
        <end position="583"/>
    </location>
</feature>
<feature type="compositionally biased region" description="Polar residues" evidence="1">
    <location>
        <begin position="447"/>
        <end position="461"/>
    </location>
</feature>
<accession>A0A1B6L2A1</accession>
<feature type="region of interest" description="Disordered" evidence="1">
    <location>
        <begin position="364"/>
        <end position="583"/>
    </location>
</feature>
<feature type="region of interest" description="Disordered" evidence="1">
    <location>
        <begin position="263"/>
        <end position="345"/>
    </location>
</feature>
<gene>
    <name evidence="2" type="ORF">g.29325</name>
</gene>
<organism evidence="2">
    <name type="scientific">Graphocephala atropunctata</name>
    <dbReference type="NCBI Taxonomy" id="36148"/>
    <lineage>
        <taxon>Eukaryota</taxon>
        <taxon>Metazoa</taxon>
        <taxon>Ecdysozoa</taxon>
        <taxon>Arthropoda</taxon>
        <taxon>Hexapoda</taxon>
        <taxon>Insecta</taxon>
        <taxon>Pterygota</taxon>
        <taxon>Neoptera</taxon>
        <taxon>Paraneoptera</taxon>
        <taxon>Hemiptera</taxon>
        <taxon>Auchenorrhyncha</taxon>
        <taxon>Membracoidea</taxon>
        <taxon>Cicadellidae</taxon>
        <taxon>Cicadellinae</taxon>
        <taxon>Cicadellini</taxon>
        <taxon>Graphocephala</taxon>
    </lineage>
</organism>
<proteinExistence type="predicted"/>
<feature type="compositionally biased region" description="Basic and acidic residues" evidence="1">
    <location>
        <begin position="200"/>
        <end position="210"/>
    </location>
</feature>
<protein>
    <submittedName>
        <fullName evidence="2">Uncharacterized protein</fullName>
    </submittedName>
</protein>
<reference evidence="2" key="1">
    <citation type="submission" date="2015-11" db="EMBL/GenBank/DDBJ databases">
        <title>De novo transcriptome assembly of four potential Pierce s Disease insect vectors from Arizona vineyards.</title>
        <authorList>
            <person name="Tassone E.E."/>
        </authorList>
    </citation>
    <scope>NUCLEOTIDE SEQUENCE</scope>
</reference>
<feature type="compositionally biased region" description="Polar residues" evidence="1">
    <location>
        <begin position="291"/>
        <end position="307"/>
    </location>
</feature>
<feature type="compositionally biased region" description="Polar residues" evidence="1">
    <location>
        <begin position="122"/>
        <end position="134"/>
    </location>
</feature>
<sequence>NTQGEDSGIESMDALSEKSPNQGESPCRKDEKDPSGIVVPASNSNPPEKIVRTKSSEGEPALSVVKVENASENVSVTDKSVDRSEPVVDTSISNKSEPTLVESQTVSDNAKEEGPSLECKTLTVTEPPTLNSPTLEDPQPIRITPALYTYSNPEKHREDTPSPVPGEEEPTTPVLESPPPTAQPPPAVIPPARAKRKRKQELEERPEDTTKPVVVVEPPVTSDAQSSPEKPKTASLSTGVVEPRTLRGVGGGKSLLEQLLIEIPPEQSLDQRRTRNTRSHSNRVGHPSPEVGSTGSRTPKVSPNSMTPPAVRQPAKRARRGSESSNASHEELPPATPRPNKRKCSENAAELIKVCMGLEEYQAKKPDAENTKHKKGLNAASGEAAESSDDEPLIEMVGKSRTKSCSEDPSPSPTRSARGSKDEDIKPNNSGASGATTPRANHRLPATVQTVSGTRQPSAITPNPLPARRSVRQHPPDEKKNSDKVISVNANAVNAKTPSASSSSTNSSDSARSVGAKSGNGCVAGLARGKVVVGPTPAPASVPVPPTPAAADEINTRRKTRSGAVVGTDADATKRRRPSRDGK</sequence>
<feature type="compositionally biased region" description="Pro residues" evidence="1">
    <location>
        <begin position="536"/>
        <end position="548"/>
    </location>
</feature>
<feature type="compositionally biased region" description="Polar residues" evidence="1">
    <location>
        <begin position="407"/>
        <end position="417"/>
    </location>
</feature>
<evidence type="ECO:0000313" key="2">
    <source>
        <dbReference type="EMBL" id="JAT17780.1"/>
    </source>
</evidence>
<name>A0A1B6L2A1_9HEMI</name>
<dbReference type="EMBL" id="GEBQ01022197">
    <property type="protein sequence ID" value="JAT17780.1"/>
    <property type="molecule type" value="Transcribed_RNA"/>
</dbReference>
<feature type="compositionally biased region" description="Polar residues" evidence="1">
    <location>
        <begin position="488"/>
        <end position="498"/>
    </location>
</feature>
<feature type="compositionally biased region" description="Polar residues" evidence="1">
    <location>
        <begin position="222"/>
        <end position="238"/>
    </location>
</feature>
<feature type="non-terminal residue" evidence="2">
    <location>
        <position position="1"/>
    </location>
</feature>
<feature type="compositionally biased region" description="Polar residues" evidence="1">
    <location>
        <begin position="427"/>
        <end position="439"/>
    </location>
</feature>
<feature type="compositionally biased region" description="Basic residues" evidence="1">
    <location>
        <begin position="274"/>
        <end position="283"/>
    </location>
</feature>
<feature type="region of interest" description="Disordered" evidence="1">
    <location>
        <begin position="1"/>
        <end position="251"/>
    </location>
</feature>
<evidence type="ECO:0000256" key="1">
    <source>
        <dbReference type="SAM" id="MobiDB-lite"/>
    </source>
</evidence>